<protein>
    <submittedName>
        <fullName evidence="1">Uncharacterized protein</fullName>
    </submittedName>
</protein>
<dbReference type="EMBL" id="BSTX01000001">
    <property type="protein sequence ID" value="GLZ75888.1"/>
    <property type="molecule type" value="Genomic_DNA"/>
</dbReference>
<sequence length="204" mass="21176">MSGSYAYLLGSFTALPEALAAARRLLDASEGATHVEAHAGIGPGAVARFTGLPAPTEIRFVVDEDRAALAESLLGATVETLHRGRARTMAARLDEEVAANLTRLTDVLVDVELGGVPGIIEDAFCARIGADPGDLLWECEWPGAVPGGNGVQLTINGAGLYREENGTGHELYVFVSDACPEPDAVAARLAASAGLTVGKRSHED</sequence>
<gene>
    <name evidence="1" type="ORF">Afil01_06950</name>
</gene>
<dbReference type="AlphaFoldDB" id="A0A9W6SGI8"/>
<proteinExistence type="predicted"/>
<reference evidence="1" key="1">
    <citation type="submission" date="2023-03" db="EMBL/GenBank/DDBJ databases">
        <title>Actinorhabdospora filicis NBRC 111898.</title>
        <authorList>
            <person name="Ichikawa N."/>
            <person name="Sato H."/>
            <person name="Tonouchi N."/>
        </authorList>
    </citation>
    <scope>NUCLEOTIDE SEQUENCE</scope>
    <source>
        <strain evidence="1">NBRC 111898</strain>
    </source>
</reference>
<name>A0A9W6SGI8_9ACTN</name>
<accession>A0A9W6SGI8</accession>
<evidence type="ECO:0000313" key="1">
    <source>
        <dbReference type="EMBL" id="GLZ75888.1"/>
    </source>
</evidence>
<evidence type="ECO:0000313" key="2">
    <source>
        <dbReference type="Proteomes" id="UP001165079"/>
    </source>
</evidence>
<dbReference type="Proteomes" id="UP001165079">
    <property type="component" value="Unassembled WGS sequence"/>
</dbReference>
<comment type="caution">
    <text evidence="1">The sequence shown here is derived from an EMBL/GenBank/DDBJ whole genome shotgun (WGS) entry which is preliminary data.</text>
</comment>
<organism evidence="1 2">
    <name type="scientific">Actinorhabdospora filicis</name>
    <dbReference type="NCBI Taxonomy" id="1785913"/>
    <lineage>
        <taxon>Bacteria</taxon>
        <taxon>Bacillati</taxon>
        <taxon>Actinomycetota</taxon>
        <taxon>Actinomycetes</taxon>
        <taxon>Micromonosporales</taxon>
        <taxon>Micromonosporaceae</taxon>
        <taxon>Actinorhabdospora</taxon>
    </lineage>
</organism>
<dbReference type="RefSeq" id="WP_285661106.1">
    <property type="nucleotide sequence ID" value="NZ_BSTX01000001.1"/>
</dbReference>
<keyword evidence="2" id="KW-1185">Reference proteome</keyword>